<dbReference type="PROSITE" id="PS51898">
    <property type="entry name" value="TYR_RECOMBINASE"/>
    <property type="match status" value="1"/>
</dbReference>
<comment type="caution">
    <text evidence="6">The sequence shown here is derived from an EMBL/GenBank/DDBJ whole genome shotgun (WGS) entry which is preliminary data.</text>
</comment>
<name>A0A5R9IQ92_9GAMM</name>
<dbReference type="InterPro" id="IPR038488">
    <property type="entry name" value="Integrase_DNA-bd_sf"/>
</dbReference>
<dbReference type="Gene3D" id="1.10.443.10">
    <property type="entry name" value="Intergrase catalytic core"/>
    <property type="match status" value="1"/>
</dbReference>
<reference evidence="6 7" key="1">
    <citation type="submission" date="2019-05" db="EMBL/GenBank/DDBJ databases">
        <title>Genome sequences of Thalassotalea litorea 1K03283.</title>
        <authorList>
            <person name="Zhang D."/>
        </authorList>
    </citation>
    <scope>NUCLEOTIDE SEQUENCE [LARGE SCALE GENOMIC DNA]</scope>
    <source>
        <strain evidence="6 7">MCCC 1K03283</strain>
    </source>
</reference>
<dbReference type="RefSeq" id="WP_138318303.1">
    <property type="nucleotide sequence ID" value="NZ_VCBC01000002.1"/>
</dbReference>
<evidence type="ECO:0000256" key="2">
    <source>
        <dbReference type="ARBA" id="ARBA00022908"/>
    </source>
</evidence>
<dbReference type="InterPro" id="IPR002104">
    <property type="entry name" value="Integrase_catalytic"/>
</dbReference>
<dbReference type="EMBL" id="VCBC01000002">
    <property type="protein sequence ID" value="TLU67700.1"/>
    <property type="molecule type" value="Genomic_DNA"/>
</dbReference>
<evidence type="ECO:0000256" key="1">
    <source>
        <dbReference type="ARBA" id="ARBA00008857"/>
    </source>
</evidence>
<dbReference type="InterPro" id="IPR013762">
    <property type="entry name" value="Integrase-like_cat_sf"/>
</dbReference>
<dbReference type="InterPro" id="IPR053876">
    <property type="entry name" value="Phage_int_M"/>
</dbReference>
<dbReference type="Pfam" id="PF00589">
    <property type="entry name" value="Phage_integrase"/>
    <property type="match status" value="1"/>
</dbReference>
<feature type="domain" description="Tyr recombinase" evidence="5">
    <location>
        <begin position="209"/>
        <end position="386"/>
    </location>
</feature>
<dbReference type="GO" id="GO:0015074">
    <property type="term" value="P:DNA integration"/>
    <property type="evidence" value="ECO:0007669"/>
    <property type="project" value="UniProtKB-KW"/>
</dbReference>
<dbReference type="AlphaFoldDB" id="A0A5R9IQ92"/>
<dbReference type="CDD" id="cd00801">
    <property type="entry name" value="INT_P4_C"/>
    <property type="match status" value="1"/>
</dbReference>
<gene>
    <name evidence="6" type="ORF">FE810_01765</name>
</gene>
<dbReference type="Pfam" id="PF13356">
    <property type="entry name" value="Arm-DNA-bind_3"/>
    <property type="match status" value="1"/>
</dbReference>
<dbReference type="PANTHER" id="PTHR30629:SF6">
    <property type="entry name" value="PROPHAGE INTEGRASE INTA-RELATED"/>
    <property type="match status" value="1"/>
</dbReference>
<evidence type="ECO:0000313" key="7">
    <source>
        <dbReference type="Proteomes" id="UP000307790"/>
    </source>
</evidence>
<keyword evidence="4" id="KW-0233">DNA recombination</keyword>
<organism evidence="6 7">
    <name type="scientific">Thalassotalea litorea</name>
    <dbReference type="NCBI Taxonomy" id="2020715"/>
    <lineage>
        <taxon>Bacteria</taxon>
        <taxon>Pseudomonadati</taxon>
        <taxon>Pseudomonadota</taxon>
        <taxon>Gammaproteobacteria</taxon>
        <taxon>Alteromonadales</taxon>
        <taxon>Colwelliaceae</taxon>
        <taxon>Thalassotalea</taxon>
    </lineage>
</organism>
<dbReference type="Gene3D" id="1.10.150.130">
    <property type="match status" value="1"/>
</dbReference>
<dbReference type="GO" id="GO:0006310">
    <property type="term" value="P:DNA recombination"/>
    <property type="evidence" value="ECO:0007669"/>
    <property type="project" value="UniProtKB-KW"/>
</dbReference>
<dbReference type="Pfam" id="PF22022">
    <property type="entry name" value="Phage_int_M"/>
    <property type="match status" value="1"/>
</dbReference>
<dbReference type="InterPro" id="IPR025166">
    <property type="entry name" value="Integrase_DNA_bind_dom"/>
</dbReference>
<dbReference type="OrthoDB" id="9795573at2"/>
<dbReference type="InterPro" id="IPR010998">
    <property type="entry name" value="Integrase_recombinase_N"/>
</dbReference>
<evidence type="ECO:0000313" key="6">
    <source>
        <dbReference type="EMBL" id="TLU67700.1"/>
    </source>
</evidence>
<sequence length="405" mass="46467">MAKITVPLTDSEIKNAKSKEKEYCLFDGEGLLLRIKPTGSKLWVFNYYRPYTRKRANISFGKYPALSLAEARKKRQTAKELLAQDIDPKEHRDSEKASKKDALLTTLSAVSKEWFEVKKKKVSPITATRIWNSIETHILTDLGEYPVTKITAPKTIETIKPVQAKSSAELARRLCQRLNEVMNYAVNVGYLHANPLTGIKAAFDSPVVKHHPTLKPEELPELMKAINYASIKIVTRCLIEWQLHTMSRPSEAAGARWEEVDFKNKLWVIPAERMKMKKEHIVPLTDETLFLLERLKPISGHREHIFPSHGNPRKPTNSETANMALKRMGFKGRLVSHGLRSLASTTLNEQGFDSDLIESALAHQDKNQVRKAYNRADYIERRRVMMEWWSSQINIYCSQRHDNHG</sequence>
<evidence type="ECO:0000259" key="5">
    <source>
        <dbReference type="PROSITE" id="PS51898"/>
    </source>
</evidence>
<keyword evidence="2" id="KW-0229">DNA integration</keyword>
<proteinExistence type="inferred from homology"/>
<accession>A0A5R9IQ92</accession>
<dbReference type="InterPro" id="IPR050808">
    <property type="entry name" value="Phage_Integrase"/>
</dbReference>
<dbReference type="InterPro" id="IPR011010">
    <property type="entry name" value="DNA_brk_join_enz"/>
</dbReference>
<keyword evidence="3" id="KW-0238">DNA-binding</keyword>
<dbReference type="Proteomes" id="UP000307790">
    <property type="component" value="Unassembled WGS sequence"/>
</dbReference>
<evidence type="ECO:0000256" key="4">
    <source>
        <dbReference type="ARBA" id="ARBA00023172"/>
    </source>
</evidence>
<keyword evidence="7" id="KW-1185">Reference proteome</keyword>
<evidence type="ECO:0000256" key="3">
    <source>
        <dbReference type="ARBA" id="ARBA00023125"/>
    </source>
</evidence>
<dbReference type="PANTHER" id="PTHR30629">
    <property type="entry name" value="PROPHAGE INTEGRASE"/>
    <property type="match status" value="1"/>
</dbReference>
<protein>
    <submittedName>
        <fullName evidence="6">DUF4102 domain-containing protein</fullName>
    </submittedName>
</protein>
<dbReference type="Gene3D" id="3.30.160.390">
    <property type="entry name" value="Integrase, DNA-binding domain"/>
    <property type="match status" value="1"/>
</dbReference>
<dbReference type="NCBIfam" id="NF007246">
    <property type="entry name" value="PRK09692.1"/>
    <property type="match status" value="1"/>
</dbReference>
<dbReference type="SUPFAM" id="SSF56349">
    <property type="entry name" value="DNA breaking-rejoining enzymes"/>
    <property type="match status" value="1"/>
</dbReference>
<dbReference type="GO" id="GO:0003677">
    <property type="term" value="F:DNA binding"/>
    <property type="evidence" value="ECO:0007669"/>
    <property type="project" value="UniProtKB-KW"/>
</dbReference>
<comment type="similarity">
    <text evidence="1">Belongs to the 'phage' integrase family.</text>
</comment>